<keyword evidence="2" id="KW-1185">Reference proteome</keyword>
<dbReference type="AlphaFoldDB" id="A0A165EGC6"/>
<organism evidence="1 2">
    <name type="scientific">Exidia glandulosa HHB12029</name>
    <dbReference type="NCBI Taxonomy" id="1314781"/>
    <lineage>
        <taxon>Eukaryota</taxon>
        <taxon>Fungi</taxon>
        <taxon>Dikarya</taxon>
        <taxon>Basidiomycota</taxon>
        <taxon>Agaricomycotina</taxon>
        <taxon>Agaricomycetes</taxon>
        <taxon>Auriculariales</taxon>
        <taxon>Exidiaceae</taxon>
        <taxon>Exidia</taxon>
    </lineage>
</organism>
<dbReference type="Proteomes" id="UP000077266">
    <property type="component" value="Unassembled WGS sequence"/>
</dbReference>
<dbReference type="InParanoid" id="A0A165EGC6"/>
<sequence length="164" mass="18716">MPATVTALSTLVQSISTTLFQTVIRKVLEPKTRSRSKRKEISYEIQLAKPYRAYKLVAGEDPVRPGYIHIHISPIAGLSVPLVECAFRDVQFNSRTGECFSTDLLRYALLKSAEIQTCIRIDSTLGVREVPRKDTFYLTWFDSPVVATGWRRVRMEGRHIMILE</sequence>
<proteinExistence type="predicted"/>
<reference evidence="1 2" key="1">
    <citation type="journal article" date="2016" name="Mol. Biol. Evol.">
        <title>Comparative Genomics of Early-Diverging Mushroom-Forming Fungi Provides Insights into the Origins of Lignocellulose Decay Capabilities.</title>
        <authorList>
            <person name="Nagy L.G."/>
            <person name="Riley R."/>
            <person name="Tritt A."/>
            <person name="Adam C."/>
            <person name="Daum C."/>
            <person name="Floudas D."/>
            <person name="Sun H."/>
            <person name="Yadav J.S."/>
            <person name="Pangilinan J."/>
            <person name="Larsson K.H."/>
            <person name="Matsuura K."/>
            <person name="Barry K."/>
            <person name="Labutti K."/>
            <person name="Kuo R."/>
            <person name="Ohm R.A."/>
            <person name="Bhattacharya S.S."/>
            <person name="Shirouzu T."/>
            <person name="Yoshinaga Y."/>
            <person name="Martin F.M."/>
            <person name="Grigoriev I.V."/>
            <person name="Hibbett D.S."/>
        </authorList>
    </citation>
    <scope>NUCLEOTIDE SEQUENCE [LARGE SCALE GENOMIC DNA]</scope>
    <source>
        <strain evidence="1 2">HHB12029</strain>
    </source>
</reference>
<evidence type="ECO:0000313" key="1">
    <source>
        <dbReference type="EMBL" id="KZV86872.1"/>
    </source>
</evidence>
<name>A0A165EGC6_EXIGL</name>
<accession>A0A165EGC6</accession>
<dbReference type="EMBL" id="KV426142">
    <property type="protein sequence ID" value="KZV86872.1"/>
    <property type="molecule type" value="Genomic_DNA"/>
</dbReference>
<evidence type="ECO:0000313" key="2">
    <source>
        <dbReference type="Proteomes" id="UP000077266"/>
    </source>
</evidence>
<gene>
    <name evidence="1" type="ORF">EXIGLDRAFT_216250</name>
</gene>
<protein>
    <submittedName>
        <fullName evidence="1">Uncharacterized protein</fullName>
    </submittedName>
</protein>